<keyword evidence="7 12" id="KW-0812">Transmembrane</keyword>
<dbReference type="InterPro" id="IPR009875">
    <property type="entry name" value="PilZ_domain"/>
</dbReference>
<dbReference type="EMBL" id="AP023366">
    <property type="protein sequence ID" value="BCJ86011.1"/>
    <property type="molecule type" value="Genomic_DNA"/>
</dbReference>
<dbReference type="Pfam" id="PF07238">
    <property type="entry name" value="PilZ"/>
    <property type="match status" value="1"/>
</dbReference>
<dbReference type="PANTHER" id="PTHR43867">
    <property type="entry name" value="CELLULOSE SYNTHASE CATALYTIC SUBUNIT A [UDP-FORMING]"/>
    <property type="match status" value="1"/>
</dbReference>
<dbReference type="InterPro" id="IPR003919">
    <property type="entry name" value="Cell_synth_A"/>
</dbReference>
<feature type="transmembrane region" description="Helical" evidence="12">
    <location>
        <begin position="469"/>
        <end position="490"/>
    </location>
</feature>
<dbReference type="PRINTS" id="PR01439">
    <property type="entry name" value="CELLSNTHASEA"/>
</dbReference>
<comment type="catalytic activity">
    <reaction evidence="11">
        <text>[(1-&gt;4)-beta-D-glucosyl](n) + UDP-alpha-D-glucose = [(1-&gt;4)-beta-D-glucosyl](n+1) + UDP + H(+)</text>
        <dbReference type="Rhea" id="RHEA:19929"/>
        <dbReference type="Rhea" id="RHEA-COMP:10033"/>
        <dbReference type="Rhea" id="RHEA-COMP:10034"/>
        <dbReference type="ChEBI" id="CHEBI:15378"/>
        <dbReference type="ChEBI" id="CHEBI:18246"/>
        <dbReference type="ChEBI" id="CHEBI:58223"/>
        <dbReference type="ChEBI" id="CHEBI:58885"/>
        <dbReference type="EC" id="2.4.1.12"/>
    </reaction>
</comment>
<evidence type="ECO:0000259" key="14">
    <source>
        <dbReference type="Pfam" id="PF13632"/>
    </source>
</evidence>
<accession>A0A7I8DDP4</accession>
<evidence type="ECO:0000256" key="7">
    <source>
        <dbReference type="ARBA" id="ARBA00022692"/>
    </source>
</evidence>
<dbReference type="KEGG" id="eff:skT53_09960"/>
<keyword evidence="8" id="KW-0135">Cellulose biosynthesis</keyword>
<dbReference type="GO" id="GO:0005886">
    <property type="term" value="C:plasma membrane"/>
    <property type="evidence" value="ECO:0007669"/>
    <property type="project" value="UniProtKB-SubCell"/>
</dbReference>
<proteinExistence type="predicted"/>
<keyword evidence="5" id="KW-0328">Glycosyltransferase</keyword>
<evidence type="ECO:0000256" key="11">
    <source>
        <dbReference type="ARBA" id="ARBA00048682"/>
    </source>
</evidence>
<evidence type="ECO:0000259" key="13">
    <source>
        <dbReference type="Pfam" id="PF07238"/>
    </source>
</evidence>
<keyword evidence="16" id="KW-1185">Reference proteome</keyword>
<evidence type="ECO:0000256" key="3">
    <source>
        <dbReference type="ARBA" id="ARBA00022475"/>
    </source>
</evidence>
<dbReference type="Gene3D" id="3.90.550.10">
    <property type="entry name" value="Spore Coat Polysaccharide Biosynthesis Protein SpsA, Chain A"/>
    <property type="match status" value="1"/>
</dbReference>
<sequence length="751" mass="85814">MMIRVLLLLSSLIAMWVYIGWRILYTLPNGYAIIFAMLLLLVEVIEAIQSTIFYLIIFDPTDRQPPSLPDQLWTVDVLIATYNEPVEILKKTAAACKNLDYPSEFLHIWICDDGRREEVRLLAEELEIGYLTRPSNEHAKAGNLNHALTHIKGELLVTLDADMIPKPEFLKRTAGFFKFHRVAFVQTPQSFYNEDIFQFNLFQNRSIPNEQDLFMRVIQAGRDRFNAVIYAGSNAVFRRSAIDSIGGFATGTITEDFATGMLLQAKGYRTVFLNEVLAEGLATESLPDLLKQRIRWGRGTIQTVRKWNPLCIEGLSLMQRILYMTSFVYWYSGIGKMIFISAPLLFLIFGIPVLNTTLSGLLGFWLPHFILSGIVFRVCTNKVRDRFWSHVYDTAMAPAISWAILVETFTRKPIPFRVTPKGVTAGQTKFHKELVIPHLVFLAISVLGIIIGLFILLQGTDQQVKESVLINLFWSVYNLIGLVVSIMLGWERPRMRNTERFERSYKIVVETEGVEISGTTINISEDGCRILLNHPIPLSKSLKLIMYGQETHEFQGTIVHFDLHPEGFQAGIQFEPLNLRDYQRWIRELYGTQPEKTSFQLQRGSNSISVFLEYFKHFQFLYRPKNRKSQRIKTNIDCQVQLLPAVTLLAVEEAAAANFDSFNRDLRMTAMRPGEIHDVSLQGCQLRVGNVRTCKPGDGVAVALPHIYQILIGRVVYAQPSGKEFLIGVNWIDEITGRRVMEVLMSNNLRR</sequence>
<keyword evidence="4" id="KW-0997">Cell inner membrane</keyword>
<dbReference type="Proteomes" id="UP000593802">
    <property type="component" value="Chromosome"/>
</dbReference>
<dbReference type="GO" id="GO:0006011">
    <property type="term" value="P:UDP-alpha-D-glucose metabolic process"/>
    <property type="evidence" value="ECO:0007669"/>
    <property type="project" value="InterPro"/>
</dbReference>
<dbReference type="PANTHER" id="PTHR43867:SF2">
    <property type="entry name" value="CELLULOSE SYNTHASE CATALYTIC SUBUNIT A [UDP-FORMING]"/>
    <property type="match status" value="1"/>
</dbReference>
<evidence type="ECO:0000256" key="2">
    <source>
        <dbReference type="ARBA" id="ARBA00012539"/>
    </source>
</evidence>
<dbReference type="RefSeq" id="WP_200760060.1">
    <property type="nucleotide sequence ID" value="NZ_AP023366.1"/>
</dbReference>
<keyword evidence="6 15" id="KW-0808">Transferase</keyword>
<evidence type="ECO:0000313" key="15">
    <source>
        <dbReference type="EMBL" id="BCJ86011.1"/>
    </source>
</evidence>
<evidence type="ECO:0000256" key="12">
    <source>
        <dbReference type="SAM" id="Phobius"/>
    </source>
</evidence>
<feature type="transmembrane region" description="Helical" evidence="12">
    <location>
        <begin position="357"/>
        <end position="379"/>
    </location>
</feature>
<evidence type="ECO:0000256" key="6">
    <source>
        <dbReference type="ARBA" id="ARBA00022679"/>
    </source>
</evidence>
<feature type="transmembrane region" description="Helical" evidence="12">
    <location>
        <begin position="439"/>
        <end position="457"/>
    </location>
</feature>
<feature type="transmembrane region" description="Helical" evidence="12">
    <location>
        <begin position="5"/>
        <end position="25"/>
    </location>
</feature>
<dbReference type="CDD" id="cd06421">
    <property type="entry name" value="CESA_CelA_like"/>
    <property type="match status" value="1"/>
</dbReference>
<dbReference type="InterPro" id="IPR029044">
    <property type="entry name" value="Nucleotide-diphossugar_trans"/>
</dbReference>
<name>A0A7I8DDP4_9BACL</name>
<dbReference type="GO" id="GO:0030244">
    <property type="term" value="P:cellulose biosynthetic process"/>
    <property type="evidence" value="ECO:0007669"/>
    <property type="project" value="UniProtKB-KW"/>
</dbReference>
<organism evidence="15 16">
    <name type="scientific">Effusibacillus dendaii</name>
    <dbReference type="NCBI Taxonomy" id="2743772"/>
    <lineage>
        <taxon>Bacteria</taxon>
        <taxon>Bacillati</taxon>
        <taxon>Bacillota</taxon>
        <taxon>Bacilli</taxon>
        <taxon>Bacillales</taxon>
        <taxon>Alicyclobacillaceae</taxon>
        <taxon>Effusibacillus</taxon>
    </lineage>
</organism>
<evidence type="ECO:0000256" key="10">
    <source>
        <dbReference type="ARBA" id="ARBA00023136"/>
    </source>
</evidence>
<feature type="domain" description="Glycosyltransferase 2-like" evidence="14">
    <location>
        <begin position="156"/>
        <end position="339"/>
    </location>
</feature>
<evidence type="ECO:0000256" key="5">
    <source>
        <dbReference type="ARBA" id="ARBA00022676"/>
    </source>
</evidence>
<evidence type="ECO:0000313" key="16">
    <source>
        <dbReference type="Proteomes" id="UP000593802"/>
    </source>
</evidence>
<keyword evidence="10 12" id="KW-0472">Membrane</keyword>
<dbReference type="GO" id="GO:0035438">
    <property type="term" value="F:cyclic-di-GMP binding"/>
    <property type="evidence" value="ECO:0007669"/>
    <property type="project" value="InterPro"/>
</dbReference>
<protein>
    <recommendedName>
        <fullName evidence="2">cellulose synthase (UDP-forming)</fullName>
        <ecNumber evidence="2">2.4.1.12</ecNumber>
    </recommendedName>
</protein>
<dbReference type="AlphaFoldDB" id="A0A7I8DDP4"/>
<dbReference type="InterPro" id="IPR001173">
    <property type="entry name" value="Glyco_trans_2-like"/>
</dbReference>
<dbReference type="InterPro" id="IPR050321">
    <property type="entry name" value="Glycosyltr_2/OpgH_subfam"/>
</dbReference>
<gene>
    <name evidence="15" type="ORF">skT53_09960</name>
</gene>
<dbReference type="GO" id="GO:0016760">
    <property type="term" value="F:cellulose synthase (UDP-forming) activity"/>
    <property type="evidence" value="ECO:0007669"/>
    <property type="project" value="UniProtKB-EC"/>
</dbReference>
<feature type="transmembrane region" description="Helical" evidence="12">
    <location>
        <begin position="31"/>
        <end position="57"/>
    </location>
</feature>
<evidence type="ECO:0000256" key="1">
    <source>
        <dbReference type="ARBA" id="ARBA00004429"/>
    </source>
</evidence>
<dbReference type="EC" id="2.4.1.12" evidence="2"/>
<evidence type="ECO:0000256" key="8">
    <source>
        <dbReference type="ARBA" id="ARBA00022916"/>
    </source>
</evidence>
<dbReference type="SUPFAM" id="SSF141371">
    <property type="entry name" value="PilZ domain-like"/>
    <property type="match status" value="1"/>
</dbReference>
<dbReference type="SUPFAM" id="SSF53448">
    <property type="entry name" value="Nucleotide-diphospho-sugar transferases"/>
    <property type="match status" value="1"/>
</dbReference>
<keyword evidence="9 12" id="KW-1133">Transmembrane helix</keyword>
<dbReference type="Pfam" id="PF13632">
    <property type="entry name" value="Glyco_trans_2_3"/>
    <property type="match status" value="1"/>
</dbReference>
<keyword evidence="3" id="KW-1003">Cell membrane</keyword>
<feature type="transmembrane region" description="Helical" evidence="12">
    <location>
        <begin position="328"/>
        <end position="351"/>
    </location>
</feature>
<dbReference type="Gene3D" id="2.40.10.220">
    <property type="entry name" value="predicted glycosyltransferase like domains"/>
    <property type="match status" value="1"/>
</dbReference>
<comment type="subcellular location">
    <subcellularLocation>
        <location evidence="1">Cell inner membrane</location>
        <topology evidence="1">Multi-pass membrane protein</topology>
    </subcellularLocation>
</comment>
<feature type="domain" description="PilZ" evidence="13">
    <location>
        <begin position="496"/>
        <end position="588"/>
    </location>
</feature>
<evidence type="ECO:0000256" key="4">
    <source>
        <dbReference type="ARBA" id="ARBA00022519"/>
    </source>
</evidence>
<reference evidence="15 16" key="1">
    <citation type="submission" date="2020-08" db="EMBL/GenBank/DDBJ databases">
        <title>Complete Genome Sequence of Effusibacillus dendaii Strain skT53, Isolated from Farmland soil.</title>
        <authorList>
            <person name="Konishi T."/>
            <person name="Kawasaki H."/>
        </authorList>
    </citation>
    <scope>NUCLEOTIDE SEQUENCE [LARGE SCALE GENOMIC DNA]</scope>
    <source>
        <strain evidence="16">skT53</strain>
    </source>
</reference>
<evidence type="ECO:0000256" key="9">
    <source>
        <dbReference type="ARBA" id="ARBA00022989"/>
    </source>
</evidence>